<gene>
    <name evidence="1" type="ORF">QE369_004580</name>
</gene>
<dbReference type="AlphaFoldDB" id="A0AAJ2BCU5"/>
<protein>
    <submittedName>
        <fullName evidence="1">Uncharacterized protein</fullName>
    </submittedName>
</protein>
<proteinExistence type="predicted"/>
<reference evidence="1" key="1">
    <citation type="submission" date="2023-08" db="EMBL/GenBank/DDBJ databases">
        <title>Functional and genomic diversity of the sorghum phyllosphere microbiome.</title>
        <authorList>
            <person name="Shade A."/>
        </authorList>
    </citation>
    <scope>NUCLEOTIDE SEQUENCE</scope>
    <source>
        <strain evidence="1">SORGH_AS_0974</strain>
    </source>
</reference>
<evidence type="ECO:0000313" key="2">
    <source>
        <dbReference type="Proteomes" id="UP001255601"/>
    </source>
</evidence>
<dbReference type="RefSeq" id="WP_309772524.1">
    <property type="nucleotide sequence ID" value="NZ_JAVIZC010000003.1"/>
</dbReference>
<comment type="caution">
    <text evidence="1">The sequence shown here is derived from an EMBL/GenBank/DDBJ whole genome shotgun (WGS) entry which is preliminary data.</text>
</comment>
<accession>A0AAJ2BCU5</accession>
<evidence type="ECO:0000313" key="1">
    <source>
        <dbReference type="EMBL" id="MDR6104383.1"/>
    </source>
</evidence>
<dbReference type="EMBL" id="JAVIZC010000003">
    <property type="protein sequence ID" value="MDR6104383.1"/>
    <property type="molecule type" value="Genomic_DNA"/>
</dbReference>
<dbReference type="Proteomes" id="UP001255601">
    <property type="component" value="Unassembled WGS sequence"/>
</dbReference>
<organism evidence="1 2">
    <name type="scientific">Agrobacterium larrymoorei</name>
    <dbReference type="NCBI Taxonomy" id="160699"/>
    <lineage>
        <taxon>Bacteria</taxon>
        <taxon>Pseudomonadati</taxon>
        <taxon>Pseudomonadota</taxon>
        <taxon>Alphaproteobacteria</taxon>
        <taxon>Hyphomicrobiales</taxon>
        <taxon>Rhizobiaceae</taxon>
        <taxon>Rhizobium/Agrobacterium group</taxon>
        <taxon>Agrobacterium</taxon>
    </lineage>
</organism>
<name>A0AAJ2BCU5_9HYPH</name>
<sequence length="69" mass="8145">MIYDVEARVYFGRLGEMSSDQKVSASDFFTRRESIYTKIVEMNVLLLINFRIRNESVGVAEKYKELLFQ</sequence>